<dbReference type="AlphaFoldDB" id="A0A3M7P3G1"/>
<evidence type="ECO:0000256" key="1">
    <source>
        <dbReference type="ARBA" id="ARBA00022614"/>
    </source>
</evidence>
<dbReference type="InterPro" id="IPR001611">
    <property type="entry name" value="Leu-rich_rpt"/>
</dbReference>
<organism evidence="3 4">
    <name type="scientific">Brachionus plicatilis</name>
    <name type="common">Marine rotifer</name>
    <name type="synonym">Brachionus muelleri</name>
    <dbReference type="NCBI Taxonomy" id="10195"/>
    <lineage>
        <taxon>Eukaryota</taxon>
        <taxon>Metazoa</taxon>
        <taxon>Spiralia</taxon>
        <taxon>Gnathifera</taxon>
        <taxon>Rotifera</taxon>
        <taxon>Eurotatoria</taxon>
        <taxon>Monogononta</taxon>
        <taxon>Pseudotrocha</taxon>
        <taxon>Ploima</taxon>
        <taxon>Brachionidae</taxon>
        <taxon>Brachionus</taxon>
    </lineage>
</organism>
<keyword evidence="1" id="KW-0433">Leucine-rich repeat</keyword>
<dbReference type="Proteomes" id="UP000276133">
    <property type="component" value="Unassembled WGS sequence"/>
</dbReference>
<accession>A0A3M7P3G1</accession>
<evidence type="ECO:0000313" key="4">
    <source>
        <dbReference type="Proteomes" id="UP000276133"/>
    </source>
</evidence>
<protein>
    <submittedName>
        <fullName evidence="3">Insulin-like growth factor-binding complex acid labile subunit isoform X2</fullName>
    </submittedName>
</protein>
<dbReference type="STRING" id="10195.A0A3M7P3G1"/>
<dbReference type="InterPro" id="IPR032675">
    <property type="entry name" value="LRR_dom_sf"/>
</dbReference>
<keyword evidence="4" id="KW-1185">Reference proteome</keyword>
<dbReference type="Pfam" id="PF13855">
    <property type="entry name" value="LRR_8"/>
    <property type="match status" value="1"/>
</dbReference>
<dbReference type="SMART" id="SM00369">
    <property type="entry name" value="LRR_TYP"/>
    <property type="match status" value="4"/>
</dbReference>
<dbReference type="EMBL" id="REGN01013900">
    <property type="protein sequence ID" value="RMZ93317.1"/>
    <property type="molecule type" value="Genomic_DNA"/>
</dbReference>
<dbReference type="Gene3D" id="3.80.10.10">
    <property type="entry name" value="Ribonuclease Inhibitor"/>
    <property type="match status" value="2"/>
</dbReference>
<dbReference type="PANTHER" id="PTHR45712:SF22">
    <property type="entry name" value="INSULIN-LIKE GROWTH FACTOR-BINDING PROTEIN COMPLEX ACID LABILE SUBUNIT"/>
    <property type="match status" value="1"/>
</dbReference>
<reference evidence="3 4" key="1">
    <citation type="journal article" date="2018" name="Sci. Rep.">
        <title>Genomic signatures of local adaptation to the degree of environmental predictability in rotifers.</title>
        <authorList>
            <person name="Franch-Gras L."/>
            <person name="Hahn C."/>
            <person name="Garcia-Roger E.M."/>
            <person name="Carmona M.J."/>
            <person name="Serra M."/>
            <person name="Gomez A."/>
        </authorList>
    </citation>
    <scope>NUCLEOTIDE SEQUENCE [LARGE SCALE GENOMIC DNA]</scope>
    <source>
        <strain evidence="3">HYR1</strain>
    </source>
</reference>
<dbReference type="SMART" id="SM00365">
    <property type="entry name" value="LRR_SD22"/>
    <property type="match status" value="5"/>
</dbReference>
<dbReference type="InterPro" id="IPR003591">
    <property type="entry name" value="Leu-rich_rpt_typical-subtyp"/>
</dbReference>
<evidence type="ECO:0000313" key="3">
    <source>
        <dbReference type="EMBL" id="RMZ93317.1"/>
    </source>
</evidence>
<comment type="caution">
    <text evidence="3">The sequence shown here is derived from an EMBL/GenBank/DDBJ whole genome shotgun (WGS) entry which is preliminary data.</text>
</comment>
<sequence length="320" mass="38327">MIYLQQLNLKKNFFKNFTNYNLQNVNLMQNLLEVFDLDVPSLKNLYLNHNFLKILDIPFDLFYLDLFDNQLKSFRFKKVTKIFLNSNGIKFLSNENLDGLKNVSELYLASNSIESLEFPCFEFLKNLILFSNKFKRVEKIFFKNLFNLEELNLNSNLIEFIESDSFIFNSRLKKLVLSNNNLYHLPELHAFKSLEFFLFINKPTFDQLDSLNISNLRFNSFNRYSPRLFCSNSQNLEVYLTRIDNMDTCILKQLSKNPNLTLRLETASCQIEYLAKKYQINLKYDFIEKNCKKFKYEKKCQKDLFDCSKDVKLFEKRQKN</sequence>
<proteinExistence type="predicted"/>
<dbReference type="OrthoDB" id="1055097at2759"/>
<evidence type="ECO:0000256" key="2">
    <source>
        <dbReference type="ARBA" id="ARBA00022737"/>
    </source>
</evidence>
<dbReference type="SUPFAM" id="SSF52058">
    <property type="entry name" value="L domain-like"/>
    <property type="match status" value="1"/>
</dbReference>
<gene>
    <name evidence="3" type="ORF">BpHYR1_033240</name>
</gene>
<dbReference type="PROSITE" id="PS51450">
    <property type="entry name" value="LRR"/>
    <property type="match status" value="2"/>
</dbReference>
<dbReference type="InterPro" id="IPR050333">
    <property type="entry name" value="SLRP"/>
</dbReference>
<name>A0A3M7P3G1_BRAPC</name>
<keyword evidence="2" id="KW-0677">Repeat</keyword>
<dbReference type="PANTHER" id="PTHR45712">
    <property type="entry name" value="AGAP008170-PA"/>
    <property type="match status" value="1"/>
</dbReference>